<evidence type="ECO:0008006" key="4">
    <source>
        <dbReference type="Google" id="ProtNLM"/>
    </source>
</evidence>
<dbReference type="KEGG" id="sbf:JCM31447_17860"/>
<reference evidence="2 3" key="1">
    <citation type="submission" date="2018-12" db="EMBL/GenBank/DDBJ databases">
        <title>Rubrispira sanarue gen. nov., sp., nov., a member of the order Silvanigrellales, isolated from a brackish lake in Hamamatsu Japan.</title>
        <authorList>
            <person name="Maejima Y."/>
            <person name="Iino T."/>
            <person name="Muraguchi Y."/>
            <person name="Fukuda K."/>
            <person name="Nojiri H."/>
            <person name="Ohkuma M."/>
            <person name="Moriuchi R."/>
            <person name="Dohra H."/>
            <person name="Kimbara K."/>
            <person name="Shintani M."/>
        </authorList>
    </citation>
    <scope>NUCLEOTIDE SEQUENCE [LARGE SCALE GENOMIC DNA]</scope>
    <source>
        <strain evidence="2 3">RF1110005</strain>
    </source>
</reference>
<dbReference type="EMBL" id="AP019368">
    <property type="protein sequence ID" value="BBH53343.1"/>
    <property type="molecule type" value="Genomic_DNA"/>
</dbReference>
<protein>
    <recommendedName>
        <fullName evidence="4">Outer membrane protein beta-barrel domain-containing protein</fullName>
    </recommendedName>
</protein>
<dbReference type="OrthoDB" id="9836550at2"/>
<dbReference type="RefSeq" id="WP_130608993.1">
    <property type="nucleotide sequence ID" value="NZ_AP019368.1"/>
</dbReference>
<gene>
    <name evidence="2" type="ORF">JCM31447_17860</name>
</gene>
<sequence length="234" mass="26945">MKNTVILILFFLFTPLSNAQVITHSHLCDYFEVDAILFDYQTISADNSDKSGESYQFFTGRPAINFCFASQNYIFRPSISINIYESSTNGSISVGKLINNSYEFGIYLSLNRREETSGSGTSNYKLISSNLLLGPYLKIFHSLLEENDLEFTTRISYLYYDQRTTTNGAKTLITEQKGVNLYFEELYAKKITSHLFFIPHASIYYAYTYDTVGVESGRNTVDFKFFPFSLRWVF</sequence>
<feature type="chain" id="PRO_5020424185" description="Outer membrane protein beta-barrel domain-containing protein" evidence="1">
    <location>
        <begin position="20"/>
        <end position="234"/>
    </location>
</feature>
<keyword evidence="1" id="KW-0732">Signal</keyword>
<name>A0A4P2VJF9_FLUSA</name>
<feature type="signal peptide" evidence="1">
    <location>
        <begin position="1"/>
        <end position="19"/>
    </location>
</feature>
<dbReference type="AlphaFoldDB" id="A0A4P2VJF9"/>
<evidence type="ECO:0000313" key="3">
    <source>
        <dbReference type="Proteomes" id="UP000291236"/>
    </source>
</evidence>
<organism evidence="2 3">
    <name type="scientific">Fluviispira sanaruensis</name>
    <dbReference type="NCBI Taxonomy" id="2493639"/>
    <lineage>
        <taxon>Bacteria</taxon>
        <taxon>Pseudomonadati</taxon>
        <taxon>Bdellovibrionota</taxon>
        <taxon>Oligoflexia</taxon>
        <taxon>Silvanigrellales</taxon>
        <taxon>Silvanigrellaceae</taxon>
        <taxon>Fluviispira</taxon>
    </lineage>
</organism>
<evidence type="ECO:0000256" key="1">
    <source>
        <dbReference type="SAM" id="SignalP"/>
    </source>
</evidence>
<accession>A0A4P2VJF9</accession>
<keyword evidence="3" id="KW-1185">Reference proteome</keyword>
<dbReference type="Proteomes" id="UP000291236">
    <property type="component" value="Chromosome"/>
</dbReference>
<proteinExistence type="predicted"/>
<evidence type="ECO:0000313" key="2">
    <source>
        <dbReference type="EMBL" id="BBH53343.1"/>
    </source>
</evidence>